<comment type="caution">
    <text evidence="1">The sequence shown here is derived from an EMBL/GenBank/DDBJ whole genome shotgun (WGS) entry which is preliminary data.</text>
</comment>
<dbReference type="Pfam" id="PF19086">
    <property type="entry name" value="Terpene_syn_C_2"/>
    <property type="match status" value="1"/>
</dbReference>
<organism evidence="1 2">
    <name type="scientific">Aspergillus niger</name>
    <dbReference type="NCBI Taxonomy" id="5061"/>
    <lineage>
        <taxon>Eukaryota</taxon>
        <taxon>Fungi</taxon>
        <taxon>Dikarya</taxon>
        <taxon>Ascomycota</taxon>
        <taxon>Pezizomycotina</taxon>
        <taxon>Eurotiomycetes</taxon>
        <taxon>Eurotiomycetidae</taxon>
        <taxon>Eurotiales</taxon>
        <taxon>Aspergillaceae</taxon>
        <taxon>Aspergillus</taxon>
        <taxon>Aspergillus subgen. Circumdati</taxon>
    </lineage>
</organism>
<dbReference type="SUPFAM" id="SSF48576">
    <property type="entry name" value="Terpenoid synthases"/>
    <property type="match status" value="1"/>
</dbReference>
<dbReference type="VEuPathDB" id="FungiDB:ATCC64974_1840"/>
<protein>
    <submittedName>
        <fullName evidence="1">Terpenoid synthase</fullName>
    </submittedName>
</protein>
<evidence type="ECO:0000313" key="2">
    <source>
        <dbReference type="Proteomes" id="UP000068243"/>
    </source>
</evidence>
<dbReference type="Proteomes" id="UP000068243">
    <property type="component" value="Unassembled WGS sequence"/>
</dbReference>
<gene>
    <name evidence="1" type="ORF">ABL_03121</name>
</gene>
<dbReference type="VEuPathDB" id="FungiDB:An14g02060"/>
<dbReference type="VEuPathDB" id="FungiDB:ASPNIDRAFT2_1155978"/>
<dbReference type="Gene3D" id="1.10.600.10">
    <property type="entry name" value="Farnesyl Diphosphate Synthase"/>
    <property type="match status" value="1"/>
</dbReference>
<dbReference type="OrthoDB" id="3004402at2759"/>
<reference evidence="2" key="1">
    <citation type="journal article" date="2016" name="Genome Announc.">
        <title>Draft genome sequence of Aspergillus niger strain An76.</title>
        <authorList>
            <person name="Gong W."/>
            <person name="Cheng Z."/>
            <person name="Zhang H."/>
            <person name="Liu L."/>
            <person name="Gao P."/>
            <person name="Wang L."/>
        </authorList>
    </citation>
    <scope>NUCLEOTIDE SEQUENCE [LARGE SCALE GENOMIC DNA]</scope>
    <source>
        <strain evidence="2">An76</strain>
    </source>
</reference>
<dbReference type="AlphaFoldDB" id="A0A100IDS7"/>
<proteinExistence type="predicted"/>
<name>A0A100IDS7_ASPNG</name>
<dbReference type="OMA" id="YMTHISL"/>
<accession>A0A100IDS7</accession>
<evidence type="ECO:0000313" key="1">
    <source>
        <dbReference type="EMBL" id="GAQ39414.1"/>
    </source>
</evidence>
<sequence>MTNDTVTSSTRPILYSFDPTDQFNGPPTGNFTFLAVQNAPGRRDNSNIFDPRLLGVPWPTSFPVSVQSRHWKEAERAAKQLAANILSVLPQDHELTQLEGHSSLTQMSKYDELIETGVTASINMFPASNPRRAELMAKANLLIFIHDDRVEVGQIEVKLVSNITRGSSIFEEDLAEVQFSDKALEEAQMWQNNPFHQFALEVVDEDPANAKEFLGGMLRWARHTRRNPPKQQTEFASFADYIRYRIEDFAVEWVIASLKISCEVTLSTSEMEALAPARQLYMTHISLTNDLYSYSKEVLQMKDGGALVNGVHVLQSLLGVCPNTAKVILRNILWSIENQLDQMYDDFEQSGKFSKDQLRLFRGMVESLAGNTFYSATTYRYACVVPGSALE</sequence>
<dbReference type="EMBL" id="BCMY01000004">
    <property type="protein sequence ID" value="GAQ39414.1"/>
    <property type="molecule type" value="Genomic_DNA"/>
</dbReference>
<dbReference type="VEuPathDB" id="FungiDB:M747DRAFT_291648"/>
<dbReference type="InterPro" id="IPR008949">
    <property type="entry name" value="Isoprenoid_synthase_dom_sf"/>
</dbReference>